<dbReference type="PANTHER" id="PTHR31589">
    <property type="entry name" value="PROTEIN, PUTATIVE (DUF239)-RELATED-RELATED"/>
    <property type="match status" value="1"/>
</dbReference>
<dbReference type="InterPro" id="IPR053168">
    <property type="entry name" value="Glutamic_endopeptidase"/>
</dbReference>
<protein>
    <recommendedName>
        <fullName evidence="2">Neprosin activation peptide domain-containing protein</fullName>
    </recommendedName>
</protein>
<evidence type="ECO:0000313" key="3">
    <source>
        <dbReference type="EMBL" id="OAY83963.1"/>
    </source>
</evidence>
<dbReference type="Proteomes" id="UP000092600">
    <property type="component" value="Unassembled WGS sequence"/>
</dbReference>
<feature type="chain" id="PRO_5008508559" description="Neprosin activation peptide domain-containing protein" evidence="1">
    <location>
        <begin position="24"/>
        <end position="100"/>
    </location>
</feature>
<name>A0A199W452_ANACO</name>
<feature type="domain" description="Neprosin activation peptide" evidence="2">
    <location>
        <begin position="55"/>
        <end position="87"/>
    </location>
</feature>
<dbReference type="InterPro" id="IPR025521">
    <property type="entry name" value="Neprosin_propep"/>
</dbReference>
<dbReference type="STRING" id="4615.A0A199W452"/>
<feature type="signal peptide" evidence="1">
    <location>
        <begin position="1"/>
        <end position="23"/>
    </location>
</feature>
<reference evidence="3 4" key="1">
    <citation type="journal article" date="2016" name="DNA Res.">
        <title>The draft genome of MD-2 pineapple using hybrid error correction of long reads.</title>
        <authorList>
            <person name="Redwan R.M."/>
            <person name="Saidin A."/>
            <person name="Kumar S.V."/>
        </authorList>
    </citation>
    <scope>NUCLEOTIDE SEQUENCE [LARGE SCALE GENOMIC DNA]</scope>
    <source>
        <strain evidence="4">cv. MD2</strain>
        <tissue evidence="3">Leaf</tissue>
    </source>
</reference>
<accession>A0A199W452</accession>
<dbReference type="PANTHER" id="PTHR31589:SF221">
    <property type="entry name" value="LIGASE, PUTATIVE (DUF239)-RELATED"/>
    <property type="match status" value="1"/>
</dbReference>
<organism evidence="3 4">
    <name type="scientific">Ananas comosus</name>
    <name type="common">Pineapple</name>
    <name type="synonym">Ananas ananas</name>
    <dbReference type="NCBI Taxonomy" id="4615"/>
    <lineage>
        <taxon>Eukaryota</taxon>
        <taxon>Viridiplantae</taxon>
        <taxon>Streptophyta</taxon>
        <taxon>Embryophyta</taxon>
        <taxon>Tracheophyta</taxon>
        <taxon>Spermatophyta</taxon>
        <taxon>Magnoliopsida</taxon>
        <taxon>Liliopsida</taxon>
        <taxon>Poales</taxon>
        <taxon>Bromeliaceae</taxon>
        <taxon>Bromelioideae</taxon>
        <taxon>Ananas</taxon>
    </lineage>
</organism>
<dbReference type="Pfam" id="PF14365">
    <property type="entry name" value="Neprosin_AP"/>
    <property type="match status" value="1"/>
</dbReference>
<evidence type="ECO:0000313" key="4">
    <source>
        <dbReference type="Proteomes" id="UP000092600"/>
    </source>
</evidence>
<comment type="caution">
    <text evidence="3">The sequence shown here is derived from an EMBL/GenBank/DDBJ whole genome shotgun (WGS) entry which is preliminary data.</text>
</comment>
<evidence type="ECO:0000259" key="2">
    <source>
        <dbReference type="Pfam" id="PF14365"/>
    </source>
</evidence>
<evidence type="ECO:0000256" key="1">
    <source>
        <dbReference type="SAM" id="SignalP"/>
    </source>
</evidence>
<proteinExistence type="predicted"/>
<keyword evidence="1" id="KW-0732">Signal</keyword>
<gene>
    <name evidence="3" type="ORF">ACMD2_04609</name>
</gene>
<dbReference type="EMBL" id="LSRQ01000288">
    <property type="protein sequence ID" value="OAY83963.1"/>
    <property type="molecule type" value="Genomic_DNA"/>
</dbReference>
<dbReference type="AlphaFoldDB" id="A0A199W452"/>
<sequence length="100" mass="11078">MEGVGVQGKALLLLLLCIIFGNGVVVNGKGKSVSIEREREIEQKLKQLNRPAMKTIQSEDGDIIDCVDIHKQPAFDHPLLRNHTIQVGVLFSNSPYNLID</sequence>